<dbReference type="EMBL" id="JBHUOM010000048">
    <property type="protein sequence ID" value="MFD2937883.1"/>
    <property type="molecule type" value="Genomic_DNA"/>
</dbReference>
<keyword evidence="2" id="KW-1185">Reference proteome</keyword>
<proteinExistence type="predicted"/>
<protein>
    <submittedName>
        <fullName evidence="1">Uncharacterized protein</fullName>
    </submittedName>
</protein>
<gene>
    <name evidence="1" type="ORF">ACFS25_29225</name>
</gene>
<accession>A0ABW6AUJ9</accession>
<evidence type="ECO:0000313" key="2">
    <source>
        <dbReference type="Proteomes" id="UP001597512"/>
    </source>
</evidence>
<dbReference type="Proteomes" id="UP001597512">
    <property type="component" value="Unassembled WGS sequence"/>
</dbReference>
<evidence type="ECO:0000313" key="1">
    <source>
        <dbReference type="EMBL" id="MFD2937883.1"/>
    </source>
</evidence>
<sequence>MCILVFLPDGEYIEGMDELEAVFGLPVDAFHEGQIKTKNQCLCHVNVGSYLEAVGATWWPSFDGTGDYCIETMRAIHLY</sequence>
<dbReference type="RefSeq" id="WP_381508368.1">
    <property type="nucleotide sequence ID" value="NZ_JBHUOM010000048.1"/>
</dbReference>
<reference evidence="2" key="1">
    <citation type="journal article" date="2019" name="Int. J. Syst. Evol. Microbiol.">
        <title>The Global Catalogue of Microorganisms (GCM) 10K type strain sequencing project: providing services to taxonomists for standard genome sequencing and annotation.</title>
        <authorList>
            <consortium name="The Broad Institute Genomics Platform"/>
            <consortium name="The Broad Institute Genome Sequencing Center for Infectious Disease"/>
            <person name="Wu L."/>
            <person name="Ma J."/>
        </authorList>
    </citation>
    <scope>NUCLEOTIDE SEQUENCE [LARGE SCALE GENOMIC DNA]</scope>
    <source>
        <strain evidence="2">KCTC 52490</strain>
    </source>
</reference>
<name>A0ABW6AUJ9_9BACT</name>
<organism evidence="1 2">
    <name type="scientific">Spirosoma flavum</name>
    <dbReference type="NCBI Taxonomy" id="2048557"/>
    <lineage>
        <taxon>Bacteria</taxon>
        <taxon>Pseudomonadati</taxon>
        <taxon>Bacteroidota</taxon>
        <taxon>Cytophagia</taxon>
        <taxon>Cytophagales</taxon>
        <taxon>Cytophagaceae</taxon>
        <taxon>Spirosoma</taxon>
    </lineage>
</organism>
<comment type="caution">
    <text evidence="1">The sequence shown here is derived from an EMBL/GenBank/DDBJ whole genome shotgun (WGS) entry which is preliminary data.</text>
</comment>